<keyword evidence="2" id="KW-1185">Reference proteome</keyword>
<name>A0ABQ4WZ98_9ASTR</name>
<sequence>MSLRSFTVLPDGKIEQVRGMVDMCIRFCTQPDGVGSKRYHIVPYGELNGIPLSLVARFGVIFKSADSMGFYESVLLGMRLITTVRLKPEIRQLAIKDEYGFIQRISLTGFPAQSVGSSAYNMTVLDSQCLLVLITGTSQSRQHGLRLDMIVFKRQLTLRIEASLK</sequence>
<evidence type="ECO:0000313" key="1">
    <source>
        <dbReference type="EMBL" id="GJS58234.1"/>
    </source>
</evidence>
<gene>
    <name evidence="1" type="ORF">Tco_0653018</name>
</gene>
<proteinExistence type="predicted"/>
<comment type="caution">
    <text evidence="1">The sequence shown here is derived from an EMBL/GenBank/DDBJ whole genome shotgun (WGS) entry which is preliminary data.</text>
</comment>
<reference evidence="1" key="1">
    <citation type="journal article" date="2022" name="Int. J. Mol. Sci.">
        <title>Draft Genome of Tanacetum Coccineum: Genomic Comparison of Closely Related Tanacetum-Family Plants.</title>
        <authorList>
            <person name="Yamashiro T."/>
            <person name="Shiraishi A."/>
            <person name="Nakayama K."/>
            <person name="Satake H."/>
        </authorList>
    </citation>
    <scope>NUCLEOTIDE SEQUENCE</scope>
</reference>
<protein>
    <submittedName>
        <fullName evidence="1">Uncharacterized protein</fullName>
    </submittedName>
</protein>
<dbReference type="EMBL" id="BQNB010009064">
    <property type="protein sequence ID" value="GJS58234.1"/>
    <property type="molecule type" value="Genomic_DNA"/>
</dbReference>
<evidence type="ECO:0000313" key="2">
    <source>
        <dbReference type="Proteomes" id="UP001151760"/>
    </source>
</evidence>
<reference evidence="1" key="2">
    <citation type="submission" date="2022-01" db="EMBL/GenBank/DDBJ databases">
        <authorList>
            <person name="Yamashiro T."/>
            <person name="Shiraishi A."/>
            <person name="Satake H."/>
            <person name="Nakayama K."/>
        </authorList>
    </citation>
    <scope>NUCLEOTIDE SEQUENCE</scope>
</reference>
<organism evidence="1 2">
    <name type="scientific">Tanacetum coccineum</name>
    <dbReference type="NCBI Taxonomy" id="301880"/>
    <lineage>
        <taxon>Eukaryota</taxon>
        <taxon>Viridiplantae</taxon>
        <taxon>Streptophyta</taxon>
        <taxon>Embryophyta</taxon>
        <taxon>Tracheophyta</taxon>
        <taxon>Spermatophyta</taxon>
        <taxon>Magnoliopsida</taxon>
        <taxon>eudicotyledons</taxon>
        <taxon>Gunneridae</taxon>
        <taxon>Pentapetalae</taxon>
        <taxon>asterids</taxon>
        <taxon>campanulids</taxon>
        <taxon>Asterales</taxon>
        <taxon>Asteraceae</taxon>
        <taxon>Asteroideae</taxon>
        <taxon>Anthemideae</taxon>
        <taxon>Anthemidinae</taxon>
        <taxon>Tanacetum</taxon>
    </lineage>
</organism>
<dbReference type="Proteomes" id="UP001151760">
    <property type="component" value="Unassembled WGS sequence"/>
</dbReference>
<accession>A0ABQ4WZ98</accession>